<keyword evidence="7" id="KW-1185">Reference proteome</keyword>
<dbReference type="GO" id="GO:0004673">
    <property type="term" value="F:protein histidine kinase activity"/>
    <property type="evidence" value="ECO:0007669"/>
    <property type="project" value="UniProtKB-EC"/>
</dbReference>
<dbReference type="Proteomes" id="UP001454086">
    <property type="component" value="Unassembled WGS sequence"/>
</dbReference>
<protein>
    <submittedName>
        <fullName evidence="6">Sensor histidine kinase</fullName>
        <ecNumber evidence="6">2.7.13.3</ecNumber>
    </submittedName>
</protein>
<dbReference type="InterPro" id="IPR036890">
    <property type="entry name" value="HATPase_C_sf"/>
</dbReference>
<feature type="transmembrane region" description="Helical" evidence="4">
    <location>
        <begin position="295"/>
        <end position="317"/>
    </location>
</feature>
<reference evidence="6 7" key="1">
    <citation type="submission" date="2024-03" db="EMBL/GenBank/DDBJ databases">
        <title>Human intestinal bacterial collection.</title>
        <authorList>
            <person name="Pauvert C."/>
            <person name="Hitch T.C.A."/>
            <person name="Clavel T."/>
        </authorList>
    </citation>
    <scope>NUCLEOTIDE SEQUENCE [LARGE SCALE GENOMIC DNA]</scope>
    <source>
        <strain evidence="6 7">CLA-SR-H021</strain>
    </source>
</reference>
<keyword evidence="4" id="KW-0472">Membrane</keyword>
<dbReference type="Pfam" id="PF06580">
    <property type="entry name" value="His_kinase"/>
    <property type="match status" value="1"/>
</dbReference>
<evidence type="ECO:0000256" key="1">
    <source>
        <dbReference type="ARBA" id="ARBA00004370"/>
    </source>
</evidence>
<dbReference type="EMBL" id="JBBMFM010000090">
    <property type="protein sequence ID" value="MEQ2427151.1"/>
    <property type="molecule type" value="Genomic_DNA"/>
</dbReference>
<dbReference type="PANTHER" id="PTHR34220:SF7">
    <property type="entry name" value="SENSOR HISTIDINE KINASE YPDA"/>
    <property type="match status" value="1"/>
</dbReference>
<dbReference type="InterPro" id="IPR003660">
    <property type="entry name" value="HAMP_dom"/>
</dbReference>
<dbReference type="Gene3D" id="3.30.565.10">
    <property type="entry name" value="Histidine kinase-like ATPase, C-terminal domain"/>
    <property type="match status" value="1"/>
</dbReference>
<dbReference type="CDD" id="cd06225">
    <property type="entry name" value="HAMP"/>
    <property type="match status" value="1"/>
</dbReference>
<dbReference type="PROSITE" id="PS50885">
    <property type="entry name" value="HAMP"/>
    <property type="match status" value="1"/>
</dbReference>
<keyword evidence="6" id="KW-0418">Kinase</keyword>
<dbReference type="PANTHER" id="PTHR34220">
    <property type="entry name" value="SENSOR HISTIDINE KINASE YPDA"/>
    <property type="match status" value="1"/>
</dbReference>
<name>A0ABV1D9V2_9FIRM</name>
<dbReference type="CDD" id="cd18774">
    <property type="entry name" value="PDC2_HK_sensor"/>
    <property type="match status" value="1"/>
</dbReference>
<dbReference type="InterPro" id="IPR010559">
    <property type="entry name" value="Sig_transdc_His_kin_internal"/>
</dbReference>
<dbReference type="EC" id="2.7.13.3" evidence="6"/>
<dbReference type="InterPro" id="IPR050640">
    <property type="entry name" value="Bact_2-comp_sensor_kinase"/>
</dbReference>
<evidence type="ECO:0000313" key="6">
    <source>
        <dbReference type="EMBL" id="MEQ2427151.1"/>
    </source>
</evidence>
<comment type="subcellular location">
    <subcellularLocation>
        <location evidence="1">Membrane</location>
    </subcellularLocation>
</comment>
<proteinExistence type="predicted"/>
<dbReference type="SUPFAM" id="SSF55874">
    <property type="entry name" value="ATPase domain of HSP90 chaperone/DNA topoisomerase II/histidine kinase"/>
    <property type="match status" value="1"/>
</dbReference>
<dbReference type="Pfam" id="PF00672">
    <property type="entry name" value="HAMP"/>
    <property type="match status" value="1"/>
</dbReference>
<evidence type="ECO:0000256" key="4">
    <source>
        <dbReference type="SAM" id="Phobius"/>
    </source>
</evidence>
<accession>A0ABV1D9V2</accession>
<dbReference type="Gene3D" id="3.30.450.20">
    <property type="entry name" value="PAS domain"/>
    <property type="match status" value="1"/>
</dbReference>
<keyword evidence="4" id="KW-1133">Transmembrane helix</keyword>
<keyword evidence="2" id="KW-0597">Phosphoprotein</keyword>
<comment type="caution">
    <text evidence="6">The sequence shown here is derived from an EMBL/GenBank/DDBJ whole genome shotgun (WGS) entry which is preliminary data.</text>
</comment>
<evidence type="ECO:0000256" key="2">
    <source>
        <dbReference type="ARBA" id="ARBA00022553"/>
    </source>
</evidence>
<keyword evidence="4" id="KW-0812">Transmembrane</keyword>
<sequence length="623" mass="70867">MKKFQKIQYKLFTTYFILTFIIVTFMVVCFYQYIYTQITDDLKASRIEVVSHTASTVDHLTDMLLFAISIGPFQSQFQSILAEELPEDPYEQHQLENQAAVLFRNYSDTYQNLKVNYYTTLIGLNGFQYSNAAGFRYDSFRQAPWMDAVLEANGQVVWIPTMEDSYAPFSSKNIYIMSRTIRTGHRLTPAGILSIMIDEDSLYKIYASSESADASYFIVDQEGAVISHKDKALIGTHWDSPVPLDSIRGPSGQSIARGGEAGLDNLYSYHKLNSSGWWLVESVPMSTLIHSSSRFLDIILIAAIICLISGLLFSYAFSRYISRPIVELDRGMERIAQGDLQLRLPKTSQDELGSLIDGFNRMSRELDTLLSRIREQERHKRKAEIGFLQAQINPHFIYNTLNSIRCMTLMQNTEEAAKMLVSVISMMRTVLDTRKMFVPLDTELSSLENYLEIQKVIYSQKLEMELDISPNVHMSMVPKLILQPIVENSVFHGIMRNNLNGVIHISAYREDADGVDLLHLVVTDNGRMEPGTLKELQHRLEENQEDSLSNGNHIGLTNILRRIKQIYGEEYGLTITETANGSDSNGAADSPSHTGETYVRGTSVHLWFPNRIYDPETSMEEML</sequence>
<evidence type="ECO:0000313" key="7">
    <source>
        <dbReference type="Proteomes" id="UP001454086"/>
    </source>
</evidence>
<organism evidence="6 7">
    <name type="scientific">Enterocloster hominis</name>
    <name type="common">ex Hitch et al. 2024</name>
    <dbReference type="NCBI Taxonomy" id="1917870"/>
    <lineage>
        <taxon>Bacteria</taxon>
        <taxon>Bacillati</taxon>
        <taxon>Bacillota</taxon>
        <taxon>Clostridia</taxon>
        <taxon>Lachnospirales</taxon>
        <taxon>Lachnospiraceae</taxon>
        <taxon>Enterocloster</taxon>
    </lineage>
</organism>
<evidence type="ECO:0000259" key="5">
    <source>
        <dbReference type="PROSITE" id="PS50885"/>
    </source>
</evidence>
<gene>
    <name evidence="6" type="ORF">WMQ36_19475</name>
</gene>
<dbReference type="SUPFAM" id="SSF158472">
    <property type="entry name" value="HAMP domain-like"/>
    <property type="match status" value="1"/>
</dbReference>
<dbReference type="RefSeq" id="WP_040379618.1">
    <property type="nucleotide sequence ID" value="NZ_JBBMFM010000090.1"/>
</dbReference>
<evidence type="ECO:0000256" key="3">
    <source>
        <dbReference type="ARBA" id="ARBA00022679"/>
    </source>
</evidence>
<keyword evidence="3 6" id="KW-0808">Transferase</keyword>
<dbReference type="Gene3D" id="6.10.340.10">
    <property type="match status" value="1"/>
</dbReference>
<feature type="domain" description="HAMP" evidence="5">
    <location>
        <begin position="319"/>
        <end position="371"/>
    </location>
</feature>
<feature type="transmembrane region" description="Helical" evidence="4">
    <location>
        <begin position="12"/>
        <end position="34"/>
    </location>
</feature>
<dbReference type="SMART" id="SM00304">
    <property type="entry name" value="HAMP"/>
    <property type="match status" value="1"/>
</dbReference>